<dbReference type="Gene3D" id="1.25.40.20">
    <property type="entry name" value="Ankyrin repeat-containing domain"/>
    <property type="match status" value="2"/>
</dbReference>
<comment type="caution">
    <text evidence="3">The sequence shown here is derived from an EMBL/GenBank/DDBJ whole genome shotgun (WGS) entry which is preliminary data.</text>
</comment>
<dbReference type="GO" id="GO:0097038">
    <property type="term" value="C:perinuclear endoplasmic reticulum"/>
    <property type="evidence" value="ECO:0007669"/>
    <property type="project" value="TreeGrafter"/>
</dbReference>
<dbReference type="SMART" id="SM00233">
    <property type="entry name" value="PH"/>
    <property type="match status" value="1"/>
</dbReference>
<gene>
    <name evidence="3" type="ORF">PACLA_8A083451</name>
</gene>
<evidence type="ECO:0000256" key="1">
    <source>
        <dbReference type="RuleBase" id="RU003844"/>
    </source>
</evidence>
<keyword evidence="2" id="KW-0813">Transport</keyword>
<dbReference type="Proteomes" id="UP001152795">
    <property type="component" value="Unassembled WGS sequence"/>
</dbReference>
<evidence type="ECO:0000313" key="4">
    <source>
        <dbReference type="Proteomes" id="UP001152795"/>
    </source>
</evidence>
<dbReference type="Pfam" id="PF12796">
    <property type="entry name" value="Ank_2"/>
    <property type="match status" value="2"/>
</dbReference>
<accession>A0A7D9E908</accession>
<dbReference type="AlphaFoldDB" id="A0A7D9E908"/>
<dbReference type="Gene3D" id="2.40.160.120">
    <property type="match status" value="1"/>
</dbReference>
<dbReference type="Pfam" id="PF00169">
    <property type="entry name" value="PH"/>
    <property type="match status" value="1"/>
</dbReference>
<dbReference type="InterPro" id="IPR036770">
    <property type="entry name" value="Ankyrin_rpt-contain_sf"/>
</dbReference>
<dbReference type="OrthoDB" id="416222at2759"/>
<comment type="similarity">
    <text evidence="1">Belongs to the OSBP family.</text>
</comment>
<dbReference type="SUPFAM" id="SSF144000">
    <property type="entry name" value="Oxysterol-binding protein-like"/>
    <property type="match status" value="1"/>
</dbReference>
<dbReference type="PROSITE" id="PS50297">
    <property type="entry name" value="ANK_REP_REGION"/>
    <property type="match status" value="3"/>
</dbReference>
<dbReference type="FunFam" id="2.40.160.120:FF:000005">
    <property type="entry name" value="Oxysterol-binding protein"/>
    <property type="match status" value="1"/>
</dbReference>
<dbReference type="PROSITE" id="PS50003">
    <property type="entry name" value="PH_DOMAIN"/>
    <property type="match status" value="1"/>
</dbReference>
<dbReference type="Pfam" id="PF01237">
    <property type="entry name" value="Oxysterol_BP"/>
    <property type="match status" value="1"/>
</dbReference>
<sequence length="932" mass="105340">MSEKRDERGEKLITGARKGELQGLLDIINAKEPSSSELNVNYKGKTKSSFGWTALHMAVHHEHHEIMEALITAGADVNMKSDGGDTALHKAAMIGKEDFVTTLLENGANPLIVNSEEKTASHLAKNDAVKTLLQEAEREEQDKIQRRFFTAAREGNTKLLKSLLFGDHPPDINCTDDQGNTALHLAAYRGKKEVAIMLLQNGANPAYKNNNGQTVLHLTDDLKMKKLLDVQPSQISRSNSFRKSTKSFKAWQKVAPKFEGYLLKKSRFFGWKKYWVVLDNGHISWFSKRVDSVSGTKRQGLRHLENSVFAVSKKDEHKIKMQFSDNSILLWSVKSGLNTVSRQCWLNSLHEHQAYSTYFINQPSVLIDDELEDNILPVETMENALKGAQAHQNILKKQVSLVEELLNGLSEDLKRSKNTFLSIKEKLTQVLASAKEMYGSLNHCLSLVSQQEEARRLQLDDEAERRRVLEDALHVLAAEHHVLSTSLAHFPESSGKMSSWETSEAEEYYSPQEELDFLSASDQEENEDYDIHRPVVNGNNGAEHQANALNSGRADSASPELIQANDSLFELPEGRHRTSLPVPMLSRDFSVWAVLKHCIGKDLSRITMPVIFNEPITFLQRICEYMEYGHMLQTAQTKDDPLVRMQYVAAFAVSATASNLHRVGKPFNPLLGETYELVREDLGYRIVTEQVSHHPPISALHCEGKGYKFHCSVQPKLRFWGKGVEIVPKGIVTLEFTDLQESYTWSNINACVHNIIIGQLWIEQYGQMEIMNHAHGVKCVVNFKPCGWFGREANKIEATIYNKKGEKEYILQGDWTDQLYGYPVKRKSKPEHDYKTASMGSTTGSTLIAPSISSTSADSSDDEYDDCRVLLWKVNPRPPNSKEMYNFTSFAMQLNELHEDQAERLPPSDARLRPDVRALETLDIGMPFIILQ</sequence>
<dbReference type="SUPFAM" id="SSF50729">
    <property type="entry name" value="PH domain-like"/>
    <property type="match status" value="1"/>
</dbReference>
<name>A0A7D9E908_PARCT</name>
<dbReference type="InterPro" id="IPR011993">
    <property type="entry name" value="PH-like_dom_sf"/>
</dbReference>
<proteinExistence type="inferred from homology"/>
<dbReference type="PANTHER" id="PTHR10972:SF209">
    <property type="entry name" value="OXYSTEROL-BINDING PROTEIN"/>
    <property type="match status" value="1"/>
</dbReference>
<evidence type="ECO:0000256" key="2">
    <source>
        <dbReference type="RuleBase" id="RU003845"/>
    </source>
</evidence>
<dbReference type="InterPro" id="IPR037239">
    <property type="entry name" value="OSBP_sf"/>
</dbReference>
<dbReference type="PROSITE" id="PS50088">
    <property type="entry name" value="ANK_REPEAT"/>
    <property type="match status" value="3"/>
</dbReference>
<evidence type="ECO:0000313" key="3">
    <source>
        <dbReference type="EMBL" id="CAB4004029.1"/>
    </source>
</evidence>
<protein>
    <recommendedName>
        <fullName evidence="2">Oxysterol-binding protein</fullName>
    </recommendedName>
</protein>
<reference evidence="3" key="1">
    <citation type="submission" date="2020-04" db="EMBL/GenBank/DDBJ databases">
        <authorList>
            <person name="Alioto T."/>
            <person name="Alioto T."/>
            <person name="Gomez Garrido J."/>
        </authorList>
    </citation>
    <scope>NUCLEOTIDE SEQUENCE</scope>
    <source>
        <strain evidence="3">A484AB</strain>
    </source>
</reference>
<dbReference type="GO" id="GO:0005829">
    <property type="term" value="C:cytosol"/>
    <property type="evidence" value="ECO:0007669"/>
    <property type="project" value="TreeGrafter"/>
</dbReference>
<dbReference type="InterPro" id="IPR000648">
    <property type="entry name" value="Oxysterol-bd"/>
</dbReference>
<dbReference type="GO" id="GO:0005886">
    <property type="term" value="C:plasma membrane"/>
    <property type="evidence" value="ECO:0007669"/>
    <property type="project" value="TreeGrafter"/>
</dbReference>
<dbReference type="PANTHER" id="PTHR10972">
    <property type="entry name" value="OXYSTEROL-BINDING PROTEIN-RELATED"/>
    <property type="match status" value="1"/>
</dbReference>
<dbReference type="GO" id="GO:0006869">
    <property type="term" value="P:lipid transport"/>
    <property type="evidence" value="ECO:0007669"/>
    <property type="project" value="UniProtKB-KW"/>
</dbReference>
<dbReference type="EMBL" id="CACRXK020004788">
    <property type="protein sequence ID" value="CAB4004029.1"/>
    <property type="molecule type" value="Genomic_DNA"/>
</dbReference>
<dbReference type="Gene3D" id="2.30.29.30">
    <property type="entry name" value="Pleckstrin-homology domain (PH domain)/Phosphotyrosine-binding domain (PTB)"/>
    <property type="match status" value="1"/>
</dbReference>
<dbReference type="PROSITE" id="PS01013">
    <property type="entry name" value="OSBP"/>
    <property type="match status" value="1"/>
</dbReference>
<dbReference type="InterPro" id="IPR018494">
    <property type="entry name" value="Oxysterol-bd_CS"/>
</dbReference>
<dbReference type="InterPro" id="IPR002110">
    <property type="entry name" value="Ankyrin_rpt"/>
</dbReference>
<dbReference type="SMART" id="SM00248">
    <property type="entry name" value="ANK"/>
    <property type="match status" value="3"/>
</dbReference>
<dbReference type="SUPFAM" id="SSF48403">
    <property type="entry name" value="Ankyrin repeat"/>
    <property type="match status" value="1"/>
</dbReference>
<dbReference type="InterPro" id="IPR001849">
    <property type="entry name" value="PH_domain"/>
</dbReference>
<keyword evidence="4" id="KW-1185">Reference proteome</keyword>
<dbReference type="GO" id="GO:0032934">
    <property type="term" value="F:sterol binding"/>
    <property type="evidence" value="ECO:0007669"/>
    <property type="project" value="TreeGrafter"/>
</dbReference>
<organism evidence="3 4">
    <name type="scientific">Paramuricea clavata</name>
    <name type="common">Red gorgonian</name>
    <name type="synonym">Violescent sea-whip</name>
    <dbReference type="NCBI Taxonomy" id="317549"/>
    <lineage>
        <taxon>Eukaryota</taxon>
        <taxon>Metazoa</taxon>
        <taxon>Cnidaria</taxon>
        <taxon>Anthozoa</taxon>
        <taxon>Octocorallia</taxon>
        <taxon>Malacalcyonacea</taxon>
        <taxon>Plexauridae</taxon>
        <taxon>Paramuricea</taxon>
    </lineage>
</organism>
<keyword evidence="2" id="KW-0445">Lipid transport</keyword>